<gene>
    <name evidence="1" type="ORF">BACCIP111883_03048</name>
</gene>
<comment type="caution">
    <text evidence="1">The sequence shown here is derived from an EMBL/GenBank/DDBJ whole genome shotgun (WGS) entry which is preliminary data.</text>
</comment>
<reference evidence="1 2" key="1">
    <citation type="submission" date="2021-10" db="EMBL/GenBank/DDBJ databases">
        <authorList>
            <person name="Criscuolo A."/>
        </authorList>
    </citation>
    <scope>NUCLEOTIDE SEQUENCE [LARGE SCALE GENOMIC DNA]</scope>
    <source>
        <strain evidence="2">CIP 111883</strain>
    </source>
</reference>
<dbReference type="Proteomes" id="UP000789833">
    <property type="component" value="Unassembled WGS sequence"/>
</dbReference>
<keyword evidence="2" id="KW-1185">Reference proteome</keyword>
<protein>
    <submittedName>
        <fullName evidence="1">Uncharacterized protein</fullName>
    </submittedName>
</protein>
<evidence type="ECO:0000313" key="1">
    <source>
        <dbReference type="EMBL" id="CAG9622257.1"/>
    </source>
</evidence>
<dbReference type="RefSeq" id="WP_230502564.1">
    <property type="nucleotide sequence ID" value="NZ_CAKJTJ010000019.1"/>
</dbReference>
<name>A0ABN8AEV3_9BACI</name>
<accession>A0ABN8AEV3</accession>
<dbReference type="SUPFAM" id="SSF52402">
    <property type="entry name" value="Adenine nucleotide alpha hydrolases-like"/>
    <property type="match status" value="1"/>
</dbReference>
<evidence type="ECO:0000313" key="2">
    <source>
        <dbReference type="Proteomes" id="UP000789833"/>
    </source>
</evidence>
<dbReference type="EMBL" id="CAKJTJ010000019">
    <property type="protein sequence ID" value="CAG9622257.1"/>
    <property type="molecule type" value="Genomic_DNA"/>
</dbReference>
<organism evidence="1 2">
    <name type="scientific">Sutcliffiella rhizosphaerae</name>
    <dbReference type="NCBI Taxonomy" id="2880967"/>
    <lineage>
        <taxon>Bacteria</taxon>
        <taxon>Bacillati</taxon>
        <taxon>Bacillota</taxon>
        <taxon>Bacilli</taxon>
        <taxon>Bacillales</taxon>
        <taxon>Bacillaceae</taxon>
        <taxon>Sutcliffiella</taxon>
    </lineage>
</organism>
<sequence>MAHTKKENILILVELENYSFEVIKRGVDLANLMNGSSYITFFASKADEFNINLYLALSELEKAANLYKVEGFCVEYYHHEKGVIEKIKKQIKEFSITQLLLARDIESRFDEIVYGSYSNLLLKKIPNTDLHFVSADTSESFDVNYETGIAGFLKKDIKGRNIVHFSSTEIGSTKGIFFKLGFTDFNNGLFIEFTDKDLVYYDVVDNIATKSSHQIENYLL</sequence>
<proteinExistence type="predicted"/>